<protein>
    <submittedName>
        <fullName evidence="2">Uncharacterized protein</fullName>
    </submittedName>
</protein>
<feature type="compositionally biased region" description="Basic and acidic residues" evidence="1">
    <location>
        <begin position="162"/>
        <end position="178"/>
    </location>
</feature>
<evidence type="ECO:0000313" key="2">
    <source>
        <dbReference type="EMBL" id="KAF2773310.1"/>
    </source>
</evidence>
<feature type="region of interest" description="Disordered" evidence="1">
    <location>
        <begin position="162"/>
        <end position="189"/>
    </location>
</feature>
<feature type="compositionally biased region" description="Basic and acidic residues" evidence="1">
    <location>
        <begin position="237"/>
        <end position="252"/>
    </location>
</feature>
<feature type="compositionally biased region" description="Acidic residues" evidence="1">
    <location>
        <begin position="450"/>
        <end position="461"/>
    </location>
</feature>
<keyword evidence="3" id="KW-1185">Reference proteome</keyword>
<reference evidence="2" key="1">
    <citation type="journal article" date="2020" name="Stud. Mycol.">
        <title>101 Dothideomycetes genomes: a test case for predicting lifestyles and emergence of pathogens.</title>
        <authorList>
            <person name="Haridas S."/>
            <person name="Albert R."/>
            <person name="Binder M."/>
            <person name="Bloem J."/>
            <person name="Labutti K."/>
            <person name="Salamov A."/>
            <person name="Andreopoulos B."/>
            <person name="Baker S."/>
            <person name="Barry K."/>
            <person name="Bills G."/>
            <person name="Bluhm B."/>
            <person name="Cannon C."/>
            <person name="Castanera R."/>
            <person name="Culley D."/>
            <person name="Daum C."/>
            <person name="Ezra D."/>
            <person name="Gonzalez J."/>
            <person name="Henrissat B."/>
            <person name="Kuo A."/>
            <person name="Liang C."/>
            <person name="Lipzen A."/>
            <person name="Lutzoni F."/>
            <person name="Magnuson J."/>
            <person name="Mondo S."/>
            <person name="Nolan M."/>
            <person name="Ohm R."/>
            <person name="Pangilinan J."/>
            <person name="Park H.-J."/>
            <person name="Ramirez L."/>
            <person name="Alfaro M."/>
            <person name="Sun H."/>
            <person name="Tritt A."/>
            <person name="Yoshinaga Y."/>
            <person name="Zwiers L.-H."/>
            <person name="Turgeon B."/>
            <person name="Goodwin S."/>
            <person name="Spatafora J."/>
            <person name="Crous P."/>
            <person name="Grigoriev I."/>
        </authorList>
    </citation>
    <scope>NUCLEOTIDE SEQUENCE</scope>
    <source>
        <strain evidence="2">CBS 116005</strain>
    </source>
</reference>
<name>A0A6G1LL19_9PEZI</name>
<evidence type="ECO:0000313" key="3">
    <source>
        <dbReference type="Proteomes" id="UP000799436"/>
    </source>
</evidence>
<proteinExistence type="predicted"/>
<dbReference type="EMBL" id="ML995811">
    <property type="protein sequence ID" value="KAF2773310.1"/>
    <property type="molecule type" value="Genomic_DNA"/>
</dbReference>
<dbReference type="Proteomes" id="UP000799436">
    <property type="component" value="Unassembled WGS sequence"/>
</dbReference>
<dbReference type="OrthoDB" id="10333756at2759"/>
<sequence length="508" mass="56422">MDIATQPEPLARVPSAVALMRDRHALPPSIMTSVNSAAINADDARVSPTDREPRVGADAALNLTRHVFGRSSNESTSSDWRGEALHLEIGDYESDIAVDMTGPRDTRRDGRIFQDTEIGAIGDLDTVVPLEGKRRWVQRASSTVVAAVQSAGKRIRQMSLFERKDSRRVSGEDGDKEASPSSGEESPPFVVERVVGGEEYRTRIEIQEVVPSGATTPRPVMSSAHRIASGFADSTETLDKSAPERPGSDGEIRGGVVVNSANEATAATLPRMDRQGSDEDAVEIEDEDLERDGGALQRFHSEAVIDGRGKTQYDLQRMEENEAPITLFCRQQRIEKHLFNAQQQGRFDEDLDARFNQDTGSERDQQIACEILGREKKLCDQVYQDAFIKSELHEIFGAPHKLTRRSYFRRSKLKAARDNENAMEYYRLLRKAEISAWRRSKGKPCNSGDETNEEDLPDAPDTEAGRKALEALRARRRTTVGPDGRPRLGCENLDKVNLPPLVKRATKG</sequence>
<feature type="region of interest" description="Disordered" evidence="1">
    <location>
        <begin position="231"/>
        <end position="254"/>
    </location>
</feature>
<gene>
    <name evidence="2" type="ORF">EJ03DRAFT_125881</name>
</gene>
<dbReference type="AlphaFoldDB" id="A0A6G1LL19"/>
<organism evidence="2 3">
    <name type="scientific">Teratosphaeria nubilosa</name>
    <dbReference type="NCBI Taxonomy" id="161662"/>
    <lineage>
        <taxon>Eukaryota</taxon>
        <taxon>Fungi</taxon>
        <taxon>Dikarya</taxon>
        <taxon>Ascomycota</taxon>
        <taxon>Pezizomycotina</taxon>
        <taxon>Dothideomycetes</taxon>
        <taxon>Dothideomycetidae</taxon>
        <taxon>Mycosphaerellales</taxon>
        <taxon>Teratosphaeriaceae</taxon>
        <taxon>Teratosphaeria</taxon>
    </lineage>
</organism>
<accession>A0A6G1LL19</accession>
<evidence type="ECO:0000256" key="1">
    <source>
        <dbReference type="SAM" id="MobiDB-lite"/>
    </source>
</evidence>
<feature type="compositionally biased region" description="Low complexity" evidence="1">
    <location>
        <begin position="179"/>
        <end position="189"/>
    </location>
</feature>
<feature type="region of interest" description="Disordered" evidence="1">
    <location>
        <begin position="439"/>
        <end position="464"/>
    </location>
</feature>